<keyword evidence="1" id="KW-0805">Transcription regulation</keyword>
<dbReference type="Gene3D" id="1.10.10.60">
    <property type="entry name" value="Homeodomain-like"/>
    <property type="match status" value="1"/>
</dbReference>
<evidence type="ECO:0000259" key="3">
    <source>
        <dbReference type="Pfam" id="PF00165"/>
    </source>
</evidence>
<dbReference type="RefSeq" id="WP_125553987.1">
    <property type="nucleotide sequence ID" value="NZ_RBVX01000001.1"/>
</dbReference>
<name>A0A3R9PB44_9BACI</name>
<evidence type="ECO:0000256" key="2">
    <source>
        <dbReference type="ARBA" id="ARBA00023163"/>
    </source>
</evidence>
<evidence type="ECO:0000313" key="5">
    <source>
        <dbReference type="Proteomes" id="UP000275076"/>
    </source>
</evidence>
<dbReference type="Pfam" id="PF00165">
    <property type="entry name" value="HTH_AraC"/>
    <property type="match status" value="1"/>
</dbReference>
<gene>
    <name evidence="4" type="ORF">D7Z54_02225</name>
</gene>
<organism evidence="4 5">
    <name type="scientific">Salibacterium salarium</name>
    <dbReference type="NCBI Taxonomy" id="284579"/>
    <lineage>
        <taxon>Bacteria</taxon>
        <taxon>Bacillati</taxon>
        <taxon>Bacillota</taxon>
        <taxon>Bacilli</taxon>
        <taxon>Bacillales</taxon>
        <taxon>Bacillaceae</taxon>
    </lineage>
</organism>
<proteinExistence type="predicted"/>
<dbReference type="OrthoDB" id="9802263at2"/>
<dbReference type="InterPro" id="IPR009057">
    <property type="entry name" value="Homeodomain-like_sf"/>
</dbReference>
<accession>A0A3R9PB44</accession>
<dbReference type="EMBL" id="RBVX01000001">
    <property type="protein sequence ID" value="RSL35401.1"/>
    <property type="molecule type" value="Genomic_DNA"/>
</dbReference>
<reference evidence="4 5" key="1">
    <citation type="submission" date="2018-10" db="EMBL/GenBank/DDBJ databases">
        <title>Draft genome sequence of Bacillus salarius IM0101, isolated from a hypersaline soil in Inner Mongolia, China.</title>
        <authorList>
            <person name="Yamprayoonswat W."/>
            <person name="Boonvisut S."/>
            <person name="Jumpathong W."/>
            <person name="Sittihan S."/>
            <person name="Ruangsuj P."/>
            <person name="Wanthongcharoen S."/>
            <person name="Thongpramul N."/>
            <person name="Pimmason S."/>
            <person name="Yu B."/>
            <person name="Yasawong M."/>
        </authorList>
    </citation>
    <scope>NUCLEOTIDE SEQUENCE [LARGE SCALE GENOMIC DNA]</scope>
    <source>
        <strain evidence="4 5">IM0101</strain>
    </source>
</reference>
<evidence type="ECO:0000313" key="4">
    <source>
        <dbReference type="EMBL" id="RSL35401.1"/>
    </source>
</evidence>
<dbReference type="GO" id="GO:0043565">
    <property type="term" value="F:sequence-specific DNA binding"/>
    <property type="evidence" value="ECO:0007669"/>
    <property type="project" value="InterPro"/>
</dbReference>
<keyword evidence="5" id="KW-1185">Reference proteome</keyword>
<sequence length="59" mass="7126">MKKTIDQEEITYSIHHYDEAIPIHKLVQFSGMNTSLFYRKFKHYTGFTLLQYITNKKNN</sequence>
<feature type="domain" description="HTH araC/xylS-type" evidence="3">
    <location>
        <begin position="15"/>
        <end position="54"/>
    </location>
</feature>
<evidence type="ECO:0000256" key="1">
    <source>
        <dbReference type="ARBA" id="ARBA00023015"/>
    </source>
</evidence>
<dbReference type="Proteomes" id="UP000275076">
    <property type="component" value="Unassembled WGS sequence"/>
</dbReference>
<keyword evidence="2" id="KW-0804">Transcription</keyword>
<dbReference type="InterPro" id="IPR018060">
    <property type="entry name" value="HTH_AraC"/>
</dbReference>
<dbReference type="GO" id="GO:0003700">
    <property type="term" value="F:DNA-binding transcription factor activity"/>
    <property type="evidence" value="ECO:0007669"/>
    <property type="project" value="InterPro"/>
</dbReference>
<dbReference type="AlphaFoldDB" id="A0A3R9PB44"/>
<dbReference type="SUPFAM" id="SSF46689">
    <property type="entry name" value="Homeodomain-like"/>
    <property type="match status" value="1"/>
</dbReference>
<comment type="caution">
    <text evidence="4">The sequence shown here is derived from an EMBL/GenBank/DDBJ whole genome shotgun (WGS) entry which is preliminary data.</text>
</comment>
<protein>
    <submittedName>
        <fullName evidence="4">AraC family transcriptional regulator</fullName>
    </submittedName>
</protein>